<sequence length="247" mass="27183">MAGDEAGRLRRCYSEANKARQRCGLLRENVGTQHGGLGHGCLRPGRTRPGAARNFYGFEQQGGERSEEFWRRELGTDTAAKQTRPSSENKQRGRAGVWTEPSWSCDDNLGEHSKEARHGQKLQGDGRPTQGQGESRGWVELRPWNQARRGVGRSRGTATTDPAIGGIAWASLRQNAGQRGGKNSTGTMGMTWDWETPWCGAGKELRLGTARAMGGRETSGRAGEGHREVRARSAEEMRGRREGDPPW</sequence>
<dbReference type="AlphaFoldDB" id="A0A3L6DTQ8"/>
<feature type="compositionally biased region" description="Basic and acidic residues" evidence="1">
    <location>
        <begin position="223"/>
        <end position="247"/>
    </location>
</feature>
<evidence type="ECO:0000313" key="2">
    <source>
        <dbReference type="EMBL" id="PWZ12086.1"/>
    </source>
</evidence>
<dbReference type="Proteomes" id="UP000251960">
    <property type="component" value="Chromosome 8"/>
</dbReference>
<evidence type="ECO:0000256" key="1">
    <source>
        <dbReference type="SAM" id="MobiDB-lite"/>
    </source>
</evidence>
<name>A0A3L6DTQ8_MAIZE</name>
<feature type="region of interest" description="Disordered" evidence="1">
    <location>
        <begin position="211"/>
        <end position="247"/>
    </location>
</feature>
<feature type="compositionally biased region" description="Basic and acidic residues" evidence="1">
    <location>
        <begin position="109"/>
        <end position="118"/>
    </location>
</feature>
<evidence type="ECO:0000313" key="3">
    <source>
        <dbReference type="Proteomes" id="UP000251960"/>
    </source>
</evidence>
<dbReference type="EMBL" id="NCVQ01000009">
    <property type="protein sequence ID" value="PWZ12086.1"/>
    <property type="molecule type" value="Genomic_DNA"/>
</dbReference>
<protein>
    <submittedName>
        <fullName evidence="2">Uncharacterized protein</fullName>
    </submittedName>
</protein>
<organism evidence="2 3">
    <name type="scientific">Zea mays</name>
    <name type="common">Maize</name>
    <dbReference type="NCBI Taxonomy" id="4577"/>
    <lineage>
        <taxon>Eukaryota</taxon>
        <taxon>Viridiplantae</taxon>
        <taxon>Streptophyta</taxon>
        <taxon>Embryophyta</taxon>
        <taxon>Tracheophyta</taxon>
        <taxon>Spermatophyta</taxon>
        <taxon>Magnoliopsida</taxon>
        <taxon>Liliopsida</taxon>
        <taxon>Poales</taxon>
        <taxon>Poaceae</taxon>
        <taxon>PACMAD clade</taxon>
        <taxon>Panicoideae</taxon>
        <taxon>Andropogonodae</taxon>
        <taxon>Andropogoneae</taxon>
        <taxon>Tripsacinae</taxon>
        <taxon>Zea</taxon>
    </lineage>
</organism>
<reference evidence="2 3" key="1">
    <citation type="journal article" date="2018" name="Nat. Genet.">
        <title>Extensive intraspecific gene order and gene structural variations between Mo17 and other maize genomes.</title>
        <authorList>
            <person name="Sun S."/>
            <person name="Zhou Y."/>
            <person name="Chen J."/>
            <person name="Shi J."/>
            <person name="Zhao H."/>
            <person name="Zhao H."/>
            <person name="Song W."/>
            <person name="Zhang M."/>
            <person name="Cui Y."/>
            <person name="Dong X."/>
            <person name="Liu H."/>
            <person name="Ma X."/>
            <person name="Jiao Y."/>
            <person name="Wang B."/>
            <person name="Wei X."/>
            <person name="Stein J.C."/>
            <person name="Glaubitz J.C."/>
            <person name="Lu F."/>
            <person name="Yu G."/>
            <person name="Liang C."/>
            <person name="Fengler K."/>
            <person name="Li B."/>
            <person name="Rafalski A."/>
            <person name="Schnable P.S."/>
            <person name="Ware D.H."/>
            <person name="Buckler E.S."/>
            <person name="Lai J."/>
        </authorList>
    </citation>
    <scope>NUCLEOTIDE SEQUENCE [LARGE SCALE GENOMIC DNA]</scope>
    <source>
        <strain evidence="3">cv. Missouri 17</strain>
        <tissue evidence="2">Seedling</tissue>
    </source>
</reference>
<comment type="caution">
    <text evidence="2">The sequence shown here is derived from an EMBL/GenBank/DDBJ whole genome shotgun (WGS) entry which is preliminary data.</text>
</comment>
<feature type="compositionally biased region" description="Polar residues" evidence="1">
    <location>
        <begin position="79"/>
        <end position="88"/>
    </location>
</feature>
<gene>
    <name evidence="2" type="ORF">Zm00014a_010160</name>
</gene>
<accession>A0A3L6DTQ8</accession>
<feature type="region of interest" description="Disordered" evidence="1">
    <location>
        <begin position="76"/>
        <end position="166"/>
    </location>
</feature>
<proteinExistence type="predicted"/>